<dbReference type="Proteomes" id="UP000683360">
    <property type="component" value="Unassembled WGS sequence"/>
</dbReference>
<keyword evidence="1" id="KW-0067">ATP-binding</keyword>
<organism evidence="2 3">
    <name type="scientific">Mytilus edulis</name>
    <name type="common">Blue mussel</name>
    <dbReference type="NCBI Taxonomy" id="6550"/>
    <lineage>
        <taxon>Eukaryota</taxon>
        <taxon>Metazoa</taxon>
        <taxon>Spiralia</taxon>
        <taxon>Lophotrochozoa</taxon>
        <taxon>Mollusca</taxon>
        <taxon>Bivalvia</taxon>
        <taxon>Autobranchia</taxon>
        <taxon>Pteriomorphia</taxon>
        <taxon>Mytilida</taxon>
        <taxon>Mytiloidea</taxon>
        <taxon>Mytilidae</taxon>
        <taxon>Mytilinae</taxon>
        <taxon>Mytilus</taxon>
    </lineage>
</organism>
<sequence>MKRFYNGVTRTHTPSPAIFSSDTSTSKAATYLNSKKLDNSSNALSKIDGAFVDTSPRPSKTALMVSPGRFSPPPSLFICGMGESKNQTHCLICPYTRSRIPDIRLQDIIFTKVDTRPEEYKCLGTGVTSAVFEGRVVINNCFKSVAIKLFKGTV</sequence>
<comment type="caution">
    <text evidence="2">The sequence shown here is derived from an EMBL/GenBank/DDBJ whole genome shotgun (WGS) entry which is preliminary data.</text>
</comment>
<proteinExistence type="predicted"/>
<dbReference type="OrthoDB" id="10383661at2759"/>
<keyword evidence="3" id="KW-1185">Reference proteome</keyword>
<dbReference type="AlphaFoldDB" id="A0A8S3RWC3"/>
<protein>
    <submittedName>
        <fullName evidence="2">Uncharacterized protein</fullName>
    </submittedName>
</protein>
<name>A0A8S3RWC3_MYTED</name>
<dbReference type="EMBL" id="CAJPWZ010001231">
    <property type="protein sequence ID" value="CAG2210444.1"/>
    <property type="molecule type" value="Genomic_DNA"/>
</dbReference>
<dbReference type="GO" id="GO:0005524">
    <property type="term" value="F:ATP binding"/>
    <property type="evidence" value="ECO:0007669"/>
    <property type="project" value="UniProtKB-UniRule"/>
</dbReference>
<dbReference type="InterPro" id="IPR017441">
    <property type="entry name" value="Protein_kinase_ATP_BS"/>
</dbReference>
<evidence type="ECO:0000313" key="3">
    <source>
        <dbReference type="Proteomes" id="UP000683360"/>
    </source>
</evidence>
<evidence type="ECO:0000313" key="2">
    <source>
        <dbReference type="EMBL" id="CAG2210444.1"/>
    </source>
</evidence>
<keyword evidence="1" id="KW-0547">Nucleotide-binding</keyword>
<reference evidence="2" key="1">
    <citation type="submission" date="2021-03" db="EMBL/GenBank/DDBJ databases">
        <authorList>
            <person name="Bekaert M."/>
        </authorList>
    </citation>
    <scope>NUCLEOTIDE SEQUENCE</scope>
</reference>
<dbReference type="PROSITE" id="PS00107">
    <property type="entry name" value="PROTEIN_KINASE_ATP"/>
    <property type="match status" value="1"/>
</dbReference>
<accession>A0A8S3RWC3</accession>
<evidence type="ECO:0000256" key="1">
    <source>
        <dbReference type="PROSITE-ProRule" id="PRU10141"/>
    </source>
</evidence>
<feature type="binding site" evidence="1">
    <location>
        <position position="148"/>
    </location>
    <ligand>
        <name>ATP</name>
        <dbReference type="ChEBI" id="CHEBI:30616"/>
    </ligand>
</feature>
<gene>
    <name evidence="2" type="ORF">MEDL_24522</name>
</gene>